<evidence type="ECO:0000256" key="2">
    <source>
        <dbReference type="ARBA" id="ARBA00022603"/>
    </source>
</evidence>
<keyword evidence="11" id="KW-1185">Reference proteome</keyword>
<dbReference type="AlphaFoldDB" id="A0A401G2Q1"/>
<evidence type="ECO:0000256" key="5">
    <source>
        <dbReference type="ARBA" id="ARBA00022723"/>
    </source>
</evidence>
<dbReference type="PROSITE" id="PS51918">
    <property type="entry name" value="RADICAL_SAM"/>
    <property type="match status" value="1"/>
</dbReference>
<dbReference type="Pfam" id="PF04055">
    <property type="entry name" value="Radical_SAM"/>
    <property type="match status" value="1"/>
</dbReference>
<dbReference type="CDD" id="cd02068">
    <property type="entry name" value="radical_SAM_B12_BD"/>
    <property type="match status" value="1"/>
</dbReference>
<dbReference type="SFLD" id="SFLDS00029">
    <property type="entry name" value="Radical_SAM"/>
    <property type="match status" value="1"/>
</dbReference>
<dbReference type="SFLD" id="SFLDG01123">
    <property type="entry name" value="methyltransferase_(Class_B)"/>
    <property type="match status" value="1"/>
</dbReference>
<dbReference type="InterPro" id="IPR051198">
    <property type="entry name" value="BchE-like"/>
</dbReference>
<reference evidence="11" key="2">
    <citation type="submission" date="2019-01" db="EMBL/GenBank/DDBJ databases">
        <title>Genome sequence of Desulfonema ishimotonii strain Tokyo 01.</title>
        <authorList>
            <person name="Fukui M."/>
        </authorList>
    </citation>
    <scope>NUCLEOTIDE SEQUENCE [LARGE SCALE GENOMIC DNA]</scope>
    <source>
        <strain evidence="11">Tokyo 01</strain>
    </source>
</reference>
<dbReference type="GO" id="GO:0051539">
    <property type="term" value="F:4 iron, 4 sulfur cluster binding"/>
    <property type="evidence" value="ECO:0007669"/>
    <property type="project" value="UniProtKB-KW"/>
</dbReference>
<keyword evidence="6" id="KW-0408">Iron</keyword>
<evidence type="ECO:0000259" key="8">
    <source>
        <dbReference type="PROSITE" id="PS51332"/>
    </source>
</evidence>
<gene>
    <name evidence="10" type="ORF">DENIS_4498</name>
</gene>
<dbReference type="EMBL" id="BEXT01000001">
    <property type="protein sequence ID" value="GBC63504.1"/>
    <property type="molecule type" value="Genomic_DNA"/>
</dbReference>
<reference evidence="11" key="1">
    <citation type="submission" date="2017-11" db="EMBL/GenBank/DDBJ databases">
        <authorList>
            <person name="Watanabe M."/>
            <person name="Kojima H."/>
        </authorList>
    </citation>
    <scope>NUCLEOTIDE SEQUENCE [LARGE SCALE GENOMIC DNA]</scope>
    <source>
        <strain evidence="11">Tokyo 01</strain>
    </source>
</reference>
<dbReference type="GO" id="GO:0003824">
    <property type="term" value="F:catalytic activity"/>
    <property type="evidence" value="ECO:0007669"/>
    <property type="project" value="InterPro"/>
</dbReference>
<dbReference type="InterPro" id="IPR007197">
    <property type="entry name" value="rSAM"/>
</dbReference>
<dbReference type="PANTHER" id="PTHR43409">
    <property type="entry name" value="ANAEROBIC MAGNESIUM-PROTOPORPHYRIN IX MONOMETHYL ESTER CYCLASE-RELATED"/>
    <property type="match status" value="1"/>
</dbReference>
<dbReference type="SMART" id="SM00729">
    <property type="entry name" value="Elp3"/>
    <property type="match status" value="1"/>
</dbReference>
<dbReference type="InterPro" id="IPR034466">
    <property type="entry name" value="Methyltransferase_Class_B"/>
</dbReference>
<proteinExistence type="predicted"/>
<dbReference type="GO" id="GO:0031419">
    <property type="term" value="F:cobalamin binding"/>
    <property type="evidence" value="ECO:0007669"/>
    <property type="project" value="InterPro"/>
</dbReference>
<dbReference type="Gene3D" id="3.80.30.20">
    <property type="entry name" value="tm_1862 like domain"/>
    <property type="match status" value="1"/>
</dbReference>
<dbReference type="SFLD" id="SFLDG01082">
    <property type="entry name" value="B12-binding_domain_containing"/>
    <property type="match status" value="1"/>
</dbReference>
<dbReference type="Gene3D" id="3.40.50.280">
    <property type="entry name" value="Cobalamin-binding domain"/>
    <property type="match status" value="1"/>
</dbReference>
<evidence type="ECO:0000256" key="1">
    <source>
        <dbReference type="ARBA" id="ARBA00001966"/>
    </source>
</evidence>
<sequence>MKIKFILPALTEAHGQFWRPIKYSLFPPLGLATLAGYLNNSDEAVIQDEHVEPLNLNDSPDLVVIQVYITSAYRAYEISDHYREKGITVILGGLHVTALPNEALQHADSIVLGPAEKIWGEVLDDFRNNRLEKIYFSNLRTLKNQPPVRRDLIKREFYLVPNSLVISRGCPHSCDFCYKTSFFRGGKSFYTYTTDQALSEIEILKGKHLFFLDDNIFGNPALAFSLFSEMKGMGRVWQGAATVASLQNRKLLQVAADSGLKSLFIGFETLKQEGLARHNKQHNRTGEYEKVIKTLHDYGIMINASFVFGLDQDDPSVFRATAEWAIAKGIETVTFHILTPYPGTPLYQRLEKQQRILHHDWNLYDTRHAVFRHPVMSSEAIEAGYQNAYSYFYKWTSILKSAAKKEKLLSAGRHIAYTGGWKKAEPVWNFLIRLKRLNQAVPPLERVLKGYD</sequence>
<dbReference type="Proteomes" id="UP000288096">
    <property type="component" value="Unassembled WGS sequence"/>
</dbReference>
<feature type="domain" description="B12-binding" evidence="8">
    <location>
        <begin position="1"/>
        <end position="133"/>
    </location>
</feature>
<accession>A0A401G2Q1</accession>
<evidence type="ECO:0000313" key="10">
    <source>
        <dbReference type="EMBL" id="GBC63504.1"/>
    </source>
</evidence>
<dbReference type="PROSITE" id="PS51332">
    <property type="entry name" value="B12_BINDING"/>
    <property type="match status" value="1"/>
</dbReference>
<dbReference type="GO" id="GO:0046872">
    <property type="term" value="F:metal ion binding"/>
    <property type="evidence" value="ECO:0007669"/>
    <property type="project" value="UniProtKB-KW"/>
</dbReference>
<keyword evidence="4" id="KW-0949">S-adenosyl-L-methionine</keyword>
<keyword evidence="3" id="KW-0808">Transferase</keyword>
<name>A0A401G2Q1_9BACT</name>
<comment type="cofactor">
    <cofactor evidence="1">
        <name>[4Fe-4S] cluster</name>
        <dbReference type="ChEBI" id="CHEBI:49883"/>
    </cofactor>
</comment>
<dbReference type="InterPro" id="IPR058240">
    <property type="entry name" value="rSAM_sf"/>
</dbReference>
<keyword evidence="7" id="KW-0411">Iron-sulfur</keyword>
<evidence type="ECO:0000256" key="7">
    <source>
        <dbReference type="ARBA" id="ARBA00023014"/>
    </source>
</evidence>
<dbReference type="GO" id="GO:0005829">
    <property type="term" value="C:cytosol"/>
    <property type="evidence" value="ECO:0007669"/>
    <property type="project" value="TreeGrafter"/>
</dbReference>
<feature type="domain" description="Radical SAM core" evidence="9">
    <location>
        <begin position="156"/>
        <end position="374"/>
    </location>
</feature>
<evidence type="ECO:0000313" key="11">
    <source>
        <dbReference type="Proteomes" id="UP000288096"/>
    </source>
</evidence>
<dbReference type="PANTHER" id="PTHR43409:SF7">
    <property type="entry name" value="BLL1977 PROTEIN"/>
    <property type="match status" value="1"/>
</dbReference>
<evidence type="ECO:0000256" key="3">
    <source>
        <dbReference type="ARBA" id="ARBA00022679"/>
    </source>
</evidence>
<evidence type="ECO:0000256" key="6">
    <source>
        <dbReference type="ARBA" id="ARBA00023004"/>
    </source>
</evidence>
<evidence type="ECO:0000256" key="4">
    <source>
        <dbReference type="ARBA" id="ARBA00022691"/>
    </source>
</evidence>
<keyword evidence="2" id="KW-0489">Methyltransferase</keyword>
<evidence type="ECO:0000259" key="9">
    <source>
        <dbReference type="PROSITE" id="PS51918"/>
    </source>
</evidence>
<dbReference type="CDD" id="cd01335">
    <property type="entry name" value="Radical_SAM"/>
    <property type="match status" value="1"/>
</dbReference>
<comment type="caution">
    <text evidence="10">The sequence shown here is derived from an EMBL/GenBank/DDBJ whole genome shotgun (WGS) entry which is preliminary data.</text>
</comment>
<keyword evidence="5" id="KW-0479">Metal-binding</keyword>
<dbReference type="InterPro" id="IPR006158">
    <property type="entry name" value="Cobalamin-bd"/>
</dbReference>
<protein>
    <submittedName>
        <fullName evidence="10">B12-binding domain-containing radical SAM protei n</fullName>
    </submittedName>
</protein>
<dbReference type="SUPFAM" id="SSF102114">
    <property type="entry name" value="Radical SAM enzymes"/>
    <property type="match status" value="1"/>
</dbReference>
<dbReference type="InterPro" id="IPR023404">
    <property type="entry name" value="rSAM_horseshoe"/>
</dbReference>
<organism evidence="10 11">
    <name type="scientific">Desulfonema ishimotonii</name>
    <dbReference type="NCBI Taxonomy" id="45657"/>
    <lineage>
        <taxon>Bacteria</taxon>
        <taxon>Pseudomonadati</taxon>
        <taxon>Thermodesulfobacteriota</taxon>
        <taxon>Desulfobacteria</taxon>
        <taxon>Desulfobacterales</taxon>
        <taxon>Desulfococcaceae</taxon>
        <taxon>Desulfonema</taxon>
    </lineage>
</organism>
<dbReference type="OrthoDB" id="9762608at2"/>
<dbReference type="InterPro" id="IPR006638">
    <property type="entry name" value="Elp3/MiaA/NifB-like_rSAM"/>
</dbReference>